<accession>A0A3N6WN43</accession>
<evidence type="ECO:0000256" key="4">
    <source>
        <dbReference type="ARBA" id="ARBA00023136"/>
    </source>
</evidence>
<keyword evidence="2 5" id="KW-0812">Transmembrane</keyword>
<dbReference type="EMBL" id="RQJX01000004">
    <property type="protein sequence ID" value="RQN08976.1"/>
    <property type="molecule type" value="Genomic_DNA"/>
</dbReference>
<keyword evidence="3 5" id="KW-1133">Transmembrane helix</keyword>
<keyword evidence="8" id="KW-1185">Reference proteome</keyword>
<dbReference type="InterPro" id="IPR003807">
    <property type="entry name" value="DUF202"/>
</dbReference>
<gene>
    <name evidence="7" type="ORF">EHW97_04560</name>
</gene>
<evidence type="ECO:0000313" key="8">
    <source>
        <dbReference type="Proteomes" id="UP000275225"/>
    </source>
</evidence>
<dbReference type="OrthoDB" id="3701077at2"/>
<evidence type="ECO:0000256" key="3">
    <source>
        <dbReference type="ARBA" id="ARBA00022989"/>
    </source>
</evidence>
<feature type="domain" description="DUF202" evidence="6">
    <location>
        <begin position="6"/>
        <end position="61"/>
    </location>
</feature>
<dbReference type="Proteomes" id="UP000275225">
    <property type="component" value="Unassembled WGS sequence"/>
</dbReference>
<protein>
    <submittedName>
        <fullName evidence="7">DUF202 domain-containing protein</fullName>
    </submittedName>
</protein>
<dbReference type="AlphaFoldDB" id="A0A3N6WN43"/>
<feature type="transmembrane region" description="Helical" evidence="5">
    <location>
        <begin position="35"/>
        <end position="53"/>
    </location>
</feature>
<evidence type="ECO:0000256" key="1">
    <source>
        <dbReference type="ARBA" id="ARBA00004127"/>
    </source>
</evidence>
<proteinExistence type="predicted"/>
<name>A0A3N6WN43_9ACTN</name>
<dbReference type="RefSeq" id="WP_124235984.1">
    <property type="nucleotide sequence ID" value="NZ_JBHUFI010000001.1"/>
</dbReference>
<dbReference type="GO" id="GO:0012505">
    <property type="term" value="C:endomembrane system"/>
    <property type="evidence" value="ECO:0007669"/>
    <property type="project" value="UniProtKB-SubCell"/>
</dbReference>
<sequence>MSLETQPERTRLAWGRTALSLLIVGALFLRWAPTAGPLVLAPVVVSAAFAFAISTAQRKRYTTQTLERENADRAVASIILTTAGVAVLAIFALIAVATI</sequence>
<organism evidence="7 8">
    <name type="scientific">Aeromicrobium camelliae</name>
    <dbReference type="NCBI Taxonomy" id="1538144"/>
    <lineage>
        <taxon>Bacteria</taxon>
        <taxon>Bacillati</taxon>
        <taxon>Actinomycetota</taxon>
        <taxon>Actinomycetes</taxon>
        <taxon>Propionibacteriales</taxon>
        <taxon>Nocardioidaceae</taxon>
        <taxon>Aeromicrobium</taxon>
    </lineage>
</organism>
<feature type="transmembrane region" description="Helical" evidence="5">
    <location>
        <begin position="12"/>
        <end position="29"/>
    </location>
</feature>
<comment type="subcellular location">
    <subcellularLocation>
        <location evidence="1">Endomembrane system</location>
        <topology evidence="1">Multi-pass membrane protein</topology>
    </subcellularLocation>
</comment>
<evidence type="ECO:0000259" key="6">
    <source>
        <dbReference type="Pfam" id="PF02656"/>
    </source>
</evidence>
<keyword evidence="4 5" id="KW-0472">Membrane</keyword>
<evidence type="ECO:0000256" key="2">
    <source>
        <dbReference type="ARBA" id="ARBA00022692"/>
    </source>
</evidence>
<reference evidence="7 8" key="1">
    <citation type="submission" date="2018-11" db="EMBL/GenBank/DDBJ databases">
        <authorList>
            <person name="Li F."/>
        </authorList>
    </citation>
    <scope>NUCLEOTIDE SEQUENCE [LARGE SCALE GENOMIC DNA]</scope>
    <source>
        <strain evidence="7 8">YS17T</strain>
    </source>
</reference>
<evidence type="ECO:0000256" key="5">
    <source>
        <dbReference type="SAM" id="Phobius"/>
    </source>
</evidence>
<comment type="caution">
    <text evidence="7">The sequence shown here is derived from an EMBL/GenBank/DDBJ whole genome shotgun (WGS) entry which is preliminary data.</text>
</comment>
<feature type="transmembrane region" description="Helical" evidence="5">
    <location>
        <begin position="74"/>
        <end position="97"/>
    </location>
</feature>
<dbReference type="Pfam" id="PF02656">
    <property type="entry name" value="DUF202"/>
    <property type="match status" value="1"/>
</dbReference>
<evidence type="ECO:0000313" key="7">
    <source>
        <dbReference type="EMBL" id="RQN08976.1"/>
    </source>
</evidence>